<dbReference type="Pfam" id="PF08450">
    <property type="entry name" value="SGL"/>
    <property type="match status" value="1"/>
</dbReference>
<dbReference type="AlphaFoldDB" id="A0A381ZAI1"/>
<dbReference type="SUPFAM" id="SSF63829">
    <property type="entry name" value="Calcium-dependent phosphotriesterase"/>
    <property type="match status" value="1"/>
</dbReference>
<evidence type="ECO:0000259" key="2">
    <source>
        <dbReference type="Pfam" id="PF08450"/>
    </source>
</evidence>
<gene>
    <name evidence="3" type="ORF">METZ01_LOCUS139132</name>
</gene>
<name>A0A381ZAI1_9ZZZZ</name>
<dbReference type="EMBL" id="UINC01020579">
    <property type="protein sequence ID" value="SVA86278.1"/>
    <property type="molecule type" value="Genomic_DNA"/>
</dbReference>
<dbReference type="GO" id="GO:0016787">
    <property type="term" value="F:hydrolase activity"/>
    <property type="evidence" value="ECO:0007669"/>
    <property type="project" value="UniProtKB-KW"/>
</dbReference>
<dbReference type="InterPro" id="IPR005511">
    <property type="entry name" value="SMP-30"/>
</dbReference>
<proteinExistence type="predicted"/>
<dbReference type="PANTHER" id="PTHR47572:SF4">
    <property type="entry name" value="LACTONASE DRP35"/>
    <property type="match status" value="1"/>
</dbReference>
<dbReference type="PANTHER" id="PTHR47572">
    <property type="entry name" value="LIPOPROTEIN-RELATED"/>
    <property type="match status" value="1"/>
</dbReference>
<dbReference type="Gene3D" id="2.120.10.30">
    <property type="entry name" value="TolB, C-terminal domain"/>
    <property type="match status" value="1"/>
</dbReference>
<dbReference type="InterPro" id="IPR013658">
    <property type="entry name" value="SGL"/>
</dbReference>
<feature type="domain" description="SMP-30/Gluconolactonase/LRE-like region" evidence="2">
    <location>
        <begin position="12"/>
        <end position="250"/>
    </location>
</feature>
<protein>
    <recommendedName>
        <fullName evidence="2">SMP-30/Gluconolactonase/LRE-like region domain-containing protein</fullName>
    </recommendedName>
</protein>
<dbReference type="PRINTS" id="PR01790">
    <property type="entry name" value="SMP30FAMILY"/>
</dbReference>
<evidence type="ECO:0000313" key="3">
    <source>
        <dbReference type="EMBL" id="SVA86278.1"/>
    </source>
</evidence>
<evidence type="ECO:0000256" key="1">
    <source>
        <dbReference type="ARBA" id="ARBA00022801"/>
    </source>
</evidence>
<organism evidence="3">
    <name type="scientific">marine metagenome</name>
    <dbReference type="NCBI Taxonomy" id="408172"/>
    <lineage>
        <taxon>unclassified sequences</taxon>
        <taxon>metagenomes</taxon>
        <taxon>ecological metagenomes</taxon>
    </lineage>
</organism>
<accession>A0A381ZAI1</accession>
<keyword evidence="1" id="KW-0378">Hydrolase</keyword>
<reference evidence="3" key="1">
    <citation type="submission" date="2018-05" db="EMBL/GenBank/DDBJ databases">
        <authorList>
            <person name="Lanie J.A."/>
            <person name="Ng W.-L."/>
            <person name="Kazmierczak K.M."/>
            <person name="Andrzejewski T.M."/>
            <person name="Davidsen T.M."/>
            <person name="Wayne K.J."/>
            <person name="Tettelin H."/>
            <person name="Glass J.I."/>
            <person name="Rusch D."/>
            <person name="Podicherti R."/>
            <person name="Tsui H.-C.T."/>
            <person name="Winkler M.E."/>
        </authorList>
    </citation>
    <scope>NUCLEOTIDE SEQUENCE</scope>
</reference>
<dbReference type="InterPro" id="IPR051262">
    <property type="entry name" value="SMP-30/CGR1_Lactonase"/>
</dbReference>
<sequence>MTIIADGFVFLEAPRWRDGRLYFSDMDAGFVFSWHPVDGVQKIVEVVHRPSGLGWDADGRMLIVSMEDRQLLRLDEGNLTTVADLSGIATFHCNDMVVDARGGAYIGNFGSNLERAGAKGPVPAKLVYVAPDGDVRVVAENLAFPNGAVITRDGRTLIIGESFAAQLTAFDRKEDGRLSNRRVWASVPGRAPDGCCLDAQGAIWMASPVSNDFIRILEGGEITEVIEVEQKAIACVLGGDDGRTLFLLTSKHLARRQNLKLRSARIETRRVIVPSGHSP</sequence>
<dbReference type="InterPro" id="IPR011042">
    <property type="entry name" value="6-blade_b-propeller_TolB-like"/>
</dbReference>